<reference evidence="1 2" key="1">
    <citation type="submission" date="2023-07" db="EMBL/GenBank/DDBJ databases">
        <title>Sorghum-associated microbial communities from plants grown in Nebraska, USA.</title>
        <authorList>
            <person name="Schachtman D."/>
        </authorList>
    </citation>
    <scope>NUCLEOTIDE SEQUENCE [LARGE SCALE GENOMIC DNA]</scope>
    <source>
        <strain evidence="1 2">DS2154</strain>
    </source>
</reference>
<evidence type="ECO:0008006" key="3">
    <source>
        <dbReference type="Google" id="ProtNLM"/>
    </source>
</evidence>
<comment type="caution">
    <text evidence="1">The sequence shown here is derived from an EMBL/GenBank/DDBJ whole genome shotgun (WGS) entry which is preliminary data.</text>
</comment>
<dbReference type="RefSeq" id="WP_310034388.1">
    <property type="nucleotide sequence ID" value="NZ_JAVDRL010000013.1"/>
</dbReference>
<gene>
    <name evidence="1" type="ORF">J2800_004260</name>
</gene>
<protein>
    <recommendedName>
        <fullName evidence="3">Nucleotidyltransferase-like protein</fullName>
    </recommendedName>
</protein>
<dbReference type="EMBL" id="JAVDRL010000013">
    <property type="protein sequence ID" value="MDR6533494.1"/>
    <property type="molecule type" value="Genomic_DNA"/>
</dbReference>
<sequence length="312" mass="34361">MSGAVASLVGEELLAPAPPQAVALATRLLDRFEAPLAVLFYGSILRTGDLDGVLDFYVLTEGVRPGLRGLATRLLWPDVSYHELELDGQVLRAKVATMTLAQFQAATRGRGIDTTIWARFVQPAGLVWSASPAVAGQVVEAVADAARTAARFAAALGPSEGPPAAYWSALFQETYAAEFRVEKGGRERSILAFDVARYYRLLVACWREDGLLDLEAGDSVRPALDPAERRRIQAAWRLRRRMGRPLNYARLVKAAFTFDGAARYAAWKIERHTGMAVALTPWRERHPVLAAPGVLWRLWRQRQARDGVKKGV</sequence>
<accession>A0ABU1N4Y6</accession>
<name>A0ABU1N4Y6_9CAUL</name>
<organism evidence="1 2">
    <name type="scientific">Caulobacter rhizosphaerae</name>
    <dbReference type="NCBI Taxonomy" id="2010972"/>
    <lineage>
        <taxon>Bacteria</taxon>
        <taxon>Pseudomonadati</taxon>
        <taxon>Pseudomonadota</taxon>
        <taxon>Alphaproteobacteria</taxon>
        <taxon>Caulobacterales</taxon>
        <taxon>Caulobacteraceae</taxon>
        <taxon>Caulobacter</taxon>
    </lineage>
</organism>
<keyword evidence="2" id="KW-1185">Reference proteome</keyword>
<proteinExistence type="predicted"/>
<dbReference type="Proteomes" id="UP001262754">
    <property type="component" value="Unassembled WGS sequence"/>
</dbReference>
<evidence type="ECO:0000313" key="2">
    <source>
        <dbReference type="Proteomes" id="UP001262754"/>
    </source>
</evidence>
<evidence type="ECO:0000313" key="1">
    <source>
        <dbReference type="EMBL" id="MDR6533494.1"/>
    </source>
</evidence>